<keyword evidence="5" id="KW-0472">Membrane</keyword>
<keyword evidence="7" id="KW-0732">Signal</keyword>
<organism evidence="9 10">
    <name type="scientific">Sphingomonas metalli</name>
    <dbReference type="NCBI Taxonomy" id="1779358"/>
    <lineage>
        <taxon>Bacteria</taxon>
        <taxon>Pseudomonadati</taxon>
        <taxon>Pseudomonadota</taxon>
        <taxon>Alphaproteobacteria</taxon>
        <taxon>Sphingomonadales</taxon>
        <taxon>Sphingomonadaceae</taxon>
        <taxon>Sphingomonas</taxon>
    </lineage>
</organism>
<name>A0A916WSR5_9SPHN</name>
<accession>A0A916WSR5</accession>
<protein>
    <submittedName>
        <fullName evidence="9">Membrane protein</fullName>
    </submittedName>
</protein>
<dbReference type="InterPro" id="IPR039426">
    <property type="entry name" value="TonB-dep_rcpt-like"/>
</dbReference>
<dbReference type="GO" id="GO:0044718">
    <property type="term" value="P:siderophore transmembrane transport"/>
    <property type="evidence" value="ECO:0007669"/>
    <property type="project" value="TreeGrafter"/>
</dbReference>
<dbReference type="Pfam" id="PF25183">
    <property type="entry name" value="OMP_b-brl_4"/>
    <property type="match status" value="2"/>
</dbReference>
<dbReference type="EMBL" id="BMIH01000002">
    <property type="protein sequence ID" value="GGB29308.1"/>
    <property type="molecule type" value="Genomic_DNA"/>
</dbReference>
<dbReference type="AlphaFoldDB" id="A0A916WSR5"/>
<dbReference type="GO" id="GO:0015344">
    <property type="term" value="F:siderophore uptake transmembrane transporter activity"/>
    <property type="evidence" value="ECO:0007669"/>
    <property type="project" value="TreeGrafter"/>
</dbReference>
<dbReference type="InterPro" id="IPR036942">
    <property type="entry name" value="Beta-barrel_TonB_sf"/>
</dbReference>
<dbReference type="InterPro" id="IPR013784">
    <property type="entry name" value="Carb-bd-like_fold"/>
</dbReference>
<dbReference type="Pfam" id="PF13620">
    <property type="entry name" value="CarboxypepD_reg"/>
    <property type="match status" value="1"/>
</dbReference>
<evidence type="ECO:0000256" key="4">
    <source>
        <dbReference type="ARBA" id="ARBA00022692"/>
    </source>
</evidence>
<dbReference type="InterPro" id="IPR037066">
    <property type="entry name" value="Plug_dom_sf"/>
</dbReference>
<feature type="chain" id="PRO_5036972525" evidence="7">
    <location>
        <begin position="29"/>
        <end position="1042"/>
    </location>
</feature>
<keyword evidence="4" id="KW-0812">Transmembrane</keyword>
<keyword evidence="6" id="KW-0998">Cell outer membrane</keyword>
<evidence type="ECO:0000313" key="9">
    <source>
        <dbReference type="EMBL" id="GGB29308.1"/>
    </source>
</evidence>
<dbReference type="SUPFAM" id="SSF49452">
    <property type="entry name" value="Starch-binding domain-like"/>
    <property type="match status" value="1"/>
</dbReference>
<dbReference type="InterPro" id="IPR057601">
    <property type="entry name" value="Oar-like_b-barrel"/>
</dbReference>
<evidence type="ECO:0000256" key="7">
    <source>
        <dbReference type="SAM" id="SignalP"/>
    </source>
</evidence>
<evidence type="ECO:0000256" key="6">
    <source>
        <dbReference type="ARBA" id="ARBA00023237"/>
    </source>
</evidence>
<proteinExistence type="predicted"/>
<dbReference type="PANTHER" id="PTHR30069:SF46">
    <property type="entry name" value="OAR PROTEIN"/>
    <property type="match status" value="1"/>
</dbReference>
<evidence type="ECO:0000256" key="5">
    <source>
        <dbReference type="ARBA" id="ARBA00023136"/>
    </source>
</evidence>
<comment type="caution">
    <text evidence="9">The sequence shown here is derived from an EMBL/GenBank/DDBJ whole genome shotgun (WGS) entry which is preliminary data.</text>
</comment>
<feature type="domain" description="TonB-dependent transporter Oar-like beta-barrel" evidence="8">
    <location>
        <begin position="596"/>
        <end position="903"/>
    </location>
</feature>
<sequence>MRGGSAFRALALLGAGLGATVAATPAIAQDYTSGAIGGTVLDDAGRPVANAVVNITSVAQGTARTARSNGSGSFLINGLPIGAYTVKVDAPNAPSWRADDVRILAGQTAQLNIALAASGSDDIVVTGTRAVASFTGTTTGLNVDVTDFIANRPLGRDLTSVILLAPGTTAGNSSNSTFNGLPSIGGSSVAENAYYLNGLNLTNFDNYLGGAKVPFFFYQGIEIKNGGYQPEYGRATGGIVNAVTKSGTNDFTAAVHLDWSPNFLRSPSKNTLSWDGSAYTPNTNRRADKADNVSVTVEAGGPIIKDRLFVYGLAQFQRATSIDNSPRAGTAYSYKNDDPFWGVKIDAYPFDSQHLELTVFDTRNTNERSDLTYSTVNGKVVYGTATAVTGFKGGGLNYVGKYTGSLTDWLTVSAAYGRVRDRFDQVPLAGAGNLPAFSNASGATTYGVPNGGYYNGQRLGSNDVVYSTERKFFRADADILFTLLGNHHLRGGYDQENNTLEHVTVRNGGAFQFSKGYISQAAYDAVFGGAGVQYIARAANANGPVVELNYFNTGGTFKAKNKAFYIQDEWKPFSRLTLNLGARRDDFRINKPSGNTFADLSKNYAPRVGAEYRLFGDRSGKLFGSYGWYYLPIASNTAFRQGAPSYYIRQRYNFTGVRADGTPILGGLVTNNGSYQAACPFALLPGGALTNCNVTGDGSDINTTQGVAANLKATRQSEFIAGYEQKAGLWTFGVSYTHRNLDRTAEDSAVDAAINAYCTANGIVARPTKGGAAVPCSTIWSGYHQYVINNPGKAITVNLLATGYDINNRTVNLSADALGYGKAKRTYDAVVFSFDRKWDGMVSFGGSYTWSKSKGNSEGYVQSDFGQSDSGITQDFDQPGFVDYSYGNLPNDRRHIIKAFGNVALGEQLVLGLNTEIKSPASLSCFGFHPKDVFANGYGAASHYCGGKPSPRGSAQKSDWFETINLAVRYNAKIADRQLTLRADVFNLLNSQAVLGRVQTGDLDVVSGSNNLPTSYIPDPNYGLASLYQPRRYVRLGLDIAF</sequence>
<dbReference type="PANTHER" id="PTHR30069">
    <property type="entry name" value="TONB-DEPENDENT OUTER MEMBRANE RECEPTOR"/>
    <property type="match status" value="1"/>
</dbReference>
<comment type="subcellular location">
    <subcellularLocation>
        <location evidence="1">Cell outer membrane</location>
        <topology evidence="1">Multi-pass membrane protein</topology>
    </subcellularLocation>
</comment>
<dbReference type="Gene3D" id="2.170.130.10">
    <property type="entry name" value="TonB-dependent receptor, plug domain"/>
    <property type="match status" value="1"/>
</dbReference>
<gene>
    <name evidence="9" type="ORF">GCM10011380_18520</name>
</gene>
<evidence type="ECO:0000256" key="3">
    <source>
        <dbReference type="ARBA" id="ARBA00022452"/>
    </source>
</evidence>
<keyword evidence="2" id="KW-0813">Transport</keyword>
<reference evidence="9" key="1">
    <citation type="journal article" date="2014" name="Int. J. Syst. Evol. Microbiol.">
        <title>Complete genome sequence of Corynebacterium casei LMG S-19264T (=DSM 44701T), isolated from a smear-ripened cheese.</title>
        <authorList>
            <consortium name="US DOE Joint Genome Institute (JGI-PGF)"/>
            <person name="Walter F."/>
            <person name="Albersmeier A."/>
            <person name="Kalinowski J."/>
            <person name="Ruckert C."/>
        </authorList>
    </citation>
    <scope>NUCLEOTIDE SEQUENCE</scope>
    <source>
        <strain evidence="9">CGMCC 1.15330</strain>
    </source>
</reference>
<dbReference type="Gene3D" id="2.40.170.20">
    <property type="entry name" value="TonB-dependent receptor, beta-barrel domain"/>
    <property type="match status" value="1"/>
</dbReference>
<dbReference type="SUPFAM" id="SSF56935">
    <property type="entry name" value="Porins"/>
    <property type="match status" value="1"/>
</dbReference>
<feature type="signal peptide" evidence="7">
    <location>
        <begin position="1"/>
        <end position="28"/>
    </location>
</feature>
<evidence type="ECO:0000313" key="10">
    <source>
        <dbReference type="Proteomes" id="UP000623067"/>
    </source>
</evidence>
<dbReference type="Proteomes" id="UP000623067">
    <property type="component" value="Unassembled WGS sequence"/>
</dbReference>
<evidence type="ECO:0000256" key="2">
    <source>
        <dbReference type="ARBA" id="ARBA00022448"/>
    </source>
</evidence>
<reference evidence="9" key="2">
    <citation type="submission" date="2020-09" db="EMBL/GenBank/DDBJ databases">
        <authorList>
            <person name="Sun Q."/>
            <person name="Zhou Y."/>
        </authorList>
    </citation>
    <scope>NUCLEOTIDE SEQUENCE</scope>
    <source>
        <strain evidence="9">CGMCC 1.15330</strain>
    </source>
</reference>
<evidence type="ECO:0000259" key="8">
    <source>
        <dbReference type="Pfam" id="PF25183"/>
    </source>
</evidence>
<feature type="domain" description="TonB-dependent transporter Oar-like beta-barrel" evidence="8">
    <location>
        <begin position="334"/>
        <end position="583"/>
    </location>
</feature>
<dbReference type="GO" id="GO:0030246">
    <property type="term" value="F:carbohydrate binding"/>
    <property type="evidence" value="ECO:0007669"/>
    <property type="project" value="InterPro"/>
</dbReference>
<keyword evidence="10" id="KW-1185">Reference proteome</keyword>
<evidence type="ECO:0000256" key="1">
    <source>
        <dbReference type="ARBA" id="ARBA00004571"/>
    </source>
</evidence>
<dbReference type="GO" id="GO:0009279">
    <property type="term" value="C:cell outer membrane"/>
    <property type="evidence" value="ECO:0007669"/>
    <property type="project" value="UniProtKB-SubCell"/>
</dbReference>
<dbReference type="Gene3D" id="2.60.40.1120">
    <property type="entry name" value="Carboxypeptidase-like, regulatory domain"/>
    <property type="match status" value="1"/>
</dbReference>
<keyword evidence="3" id="KW-1134">Transmembrane beta strand</keyword>